<sequence length="61" mass="6687">FAVDHRTNTIAEHKHSSSSSDSVMVGFTTLFPANRSPAWSSRALLYSTIFSNVQGKRISTS</sequence>
<proteinExistence type="predicted"/>
<gene>
    <name evidence="2" type="primary">ORF133120</name>
</gene>
<feature type="non-terminal residue" evidence="2">
    <location>
        <position position="1"/>
    </location>
</feature>
<feature type="compositionally biased region" description="Basic and acidic residues" evidence="1">
    <location>
        <begin position="1"/>
        <end position="15"/>
    </location>
</feature>
<evidence type="ECO:0000256" key="1">
    <source>
        <dbReference type="SAM" id="MobiDB-lite"/>
    </source>
</evidence>
<protein>
    <submittedName>
        <fullName evidence="2">Uncharacterized protein</fullName>
    </submittedName>
</protein>
<reference evidence="2" key="1">
    <citation type="submission" date="2014-12" db="EMBL/GenBank/DDBJ databases">
        <title>Insight into the proteome of Arion vulgaris.</title>
        <authorList>
            <person name="Aradska J."/>
            <person name="Bulat T."/>
            <person name="Smidak R."/>
            <person name="Sarate P."/>
            <person name="Gangsoo J."/>
            <person name="Sialana F."/>
            <person name="Bilban M."/>
            <person name="Lubec G."/>
        </authorList>
    </citation>
    <scope>NUCLEOTIDE SEQUENCE</scope>
    <source>
        <tissue evidence="2">Skin</tissue>
    </source>
</reference>
<evidence type="ECO:0000313" key="2">
    <source>
        <dbReference type="EMBL" id="CEK82716.1"/>
    </source>
</evidence>
<dbReference type="EMBL" id="HACG01035851">
    <property type="protein sequence ID" value="CEK82716.1"/>
    <property type="molecule type" value="Transcribed_RNA"/>
</dbReference>
<organism evidence="2">
    <name type="scientific">Arion vulgaris</name>
    <dbReference type="NCBI Taxonomy" id="1028688"/>
    <lineage>
        <taxon>Eukaryota</taxon>
        <taxon>Metazoa</taxon>
        <taxon>Spiralia</taxon>
        <taxon>Lophotrochozoa</taxon>
        <taxon>Mollusca</taxon>
        <taxon>Gastropoda</taxon>
        <taxon>Heterobranchia</taxon>
        <taxon>Euthyneura</taxon>
        <taxon>Panpulmonata</taxon>
        <taxon>Eupulmonata</taxon>
        <taxon>Stylommatophora</taxon>
        <taxon>Helicina</taxon>
        <taxon>Arionoidea</taxon>
        <taxon>Arionidae</taxon>
        <taxon>Arion</taxon>
    </lineage>
</organism>
<accession>A0A0B7ARV3</accession>
<feature type="region of interest" description="Disordered" evidence="1">
    <location>
        <begin position="1"/>
        <end position="21"/>
    </location>
</feature>
<name>A0A0B7ARV3_9EUPU</name>
<dbReference type="AlphaFoldDB" id="A0A0B7ARV3"/>